<keyword evidence="14" id="KW-1185">Reference proteome</keyword>
<dbReference type="Gene3D" id="2.60.40.1180">
    <property type="entry name" value="Golgi alpha-mannosidase II"/>
    <property type="match status" value="1"/>
</dbReference>
<dbReference type="InterPro" id="IPR013780">
    <property type="entry name" value="Glyco_hydro_b"/>
</dbReference>
<evidence type="ECO:0000259" key="11">
    <source>
        <dbReference type="SMART" id="SM00642"/>
    </source>
</evidence>
<comment type="similarity">
    <text evidence="1">Belongs to the glycosyl hydrolase 13 family.</text>
</comment>
<evidence type="ECO:0000313" key="13">
    <source>
        <dbReference type="EMBL" id="RLU58955.1"/>
    </source>
</evidence>
<dbReference type="SUPFAM" id="SSF51011">
    <property type="entry name" value="Glycosyl hydrolase domain"/>
    <property type="match status" value="1"/>
</dbReference>
<dbReference type="Pfam" id="PF00128">
    <property type="entry name" value="Alpha-amylase"/>
    <property type="match status" value="1"/>
</dbReference>
<evidence type="ECO:0000256" key="3">
    <source>
        <dbReference type="ARBA" id="ARBA00023295"/>
    </source>
</evidence>
<dbReference type="SMART" id="SM00642">
    <property type="entry name" value="Aamy"/>
    <property type="match status" value="1"/>
</dbReference>
<evidence type="ECO:0000313" key="14">
    <source>
        <dbReference type="Proteomes" id="UP000025245"/>
    </source>
</evidence>
<evidence type="ECO:0000256" key="10">
    <source>
        <dbReference type="ARBA" id="ARBA00082008"/>
    </source>
</evidence>
<dbReference type="InterPro" id="IPR017853">
    <property type="entry name" value="GH"/>
</dbReference>
<protein>
    <recommendedName>
        <fullName evidence="7">Glucan 1,6-alpha-glucosidase</fullName>
        <ecNumber evidence="6">3.2.1.70</ecNumber>
    </recommendedName>
    <alternativeName>
        <fullName evidence="9">Dextran glucosidase</fullName>
    </alternativeName>
    <alternativeName>
        <fullName evidence="10">Exo-1,6-alpha-glucosidase</fullName>
    </alternativeName>
    <alternativeName>
        <fullName evidence="8">Glucodextranase</fullName>
    </alternativeName>
</protein>
<dbReference type="KEGG" id="sio:DW64_01390"/>
<evidence type="ECO:0000256" key="1">
    <source>
        <dbReference type="ARBA" id="ARBA00008061"/>
    </source>
</evidence>
<reference evidence="12 14" key="1">
    <citation type="journal article" date="2014" name="Genome Announc.">
        <title>Complete Genome Sequence of a Virulent Strain, Streptococcus iniae ISET0901, Isolated from Diseased Tilapia.</title>
        <authorList>
            <person name="Pridgeon J.W."/>
            <person name="Zhang D."/>
            <person name="Zhang L."/>
        </authorList>
    </citation>
    <scope>NUCLEOTIDE SEQUENCE [LARGE SCALE GENOMIC DNA]</scope>
    <source>
        <strain evidence="12 14">ISET0901</strain>
    </source>
</reference>
<comment type="catalytic activity">
    <reaction evidence="4">
        <text>Hydrolysis of (1-&gt;6)-alpha-D-glucosidic linkages in (1-&gt;6)-alpha-D-glucans and derived oligosaccharides.</text>
        <dbReference type="EC" id="3.2.1.70"/>
    </reaction>
</comment>
<evidence type="ECO:0000313" key="12">
    <source>
        <dbReference type="EMBL" id="AHY15162.1"/>
    </source>
</evidence>
<evidence type="ECO:0000256" key="6">
    <source>
        <dbReference type="ARBA" id="ARBA00066532"/>
    </source>
</evidence>
<dbReference type="PANTHER" id="PTHR10357:SF179">
    <property type="entry name" value="NEUTRAL AND BASIC AMINO ACID TRANSPORT PROTEIN RBAT"/>
    <property type="match status" value="1"/>
</dbReference>
<feature type="domain" description="Glycosyl hydrolase family 13 catalytic" evidence="11">
    <location>
        <begin position="13"/>
        <end position="402"/>
    </location>
</feature>
<evidence type="ECO:0000256" key="7">
    <source>
        <dbReference type="ARBA" id="ARBA00070448"/>
    </source>
</evidence>
<dbReference type="EMBL" id="CP007586">
    <property type="protein sequence ID" value="AHY15162.1"/>
    <property type="molecule type" value="Genomic_DNA"/>
</dbReference>
<keyword evidence="2" id="KW-0378">Hydrolase</keyword>
<gene>
    <name evidence="13" type="ORF">DIY07_01315</name>
    <name evidence="12" type="ORF">DQ08_01395</name>
</gene>
<dbReference type="Proteomes" id="UP000269148">
    <property type="component" value="Unassembled WGS sequence"/>
</dbReference>
<evidence type="ECO:0000256" key="2">
    <source>
        <dbReference type="ARBA" id="ARBA00022801"/>
    </source>
</evidence>
<dbReference type="CDD" id="cd11333">
    <property type="entry name" value="AmyAc_SI_OligoGlu_DGase"/>
    <property type="match status" value="1"/>
</dbReference>
<dbReference type="EC" id="3.2.1.70" evidence="6"/>
<dbReference type="EMBL" id="QLQD01000016">
    <property type="protein sequence ID" value="RLU58955.1"/>
    <property type="molecule type" value="Genomic_DNA"/>
</dbReference>
<dbReference type="OrthoDB" id="9805159at2"/>
<keyword evidence="3" id="KW-0326">Glycosidase</keyword>
<dbReference type="SMR" id="A0A3L8GPD4"/>
<dbReference type="GO" id="GO:0009313">
    <property type="term" value="P:oligosaccharide catabolic process"/>
    <property type="evidence" value="ECO:0007669"/>
    <property type="project" value="TreeGrafter"/>
</dbReference>
<dbReference type="KEGG" id="siq:DQ08_01395"/>
<evidence type="ECO:0000256" key="5">
    <source>
        <dbReference type="ARBA" id="ARBA00058853"/>
    </source>
</evidence>
<dbReference type="RefSeq" id="WP_003100638.1">
    <property type="nucleotide sequence ID" value="NZ_CP010783.1"/>
</dbReference>
<comment type="function">
    <text evidence="5">The physiological substrates may be short isomaltosaccharides.</text>
</comment>
<evidence type="ECO:0000256" key="9">
    <source>
        <dbReference type="ARBA" id="ARBA00081848"/>
    </source>
</evidence>
<dbReference type="Gene3D" id="3.20.20.80">
    <property type="entry name" value="Glycosidases"/>
    <property type="match status" value="1"/>
</dbReference>
<reference evidence="13 15" key="2">
    <citation type="submission" date="2018-06" db="EMBL/GenBank/DDBJ databases">
        <title>Mutators as drivers of adaptation in pathogenic bacteria and a risk factor for host jumps and vaccine escape.</title>
        <authorList>
            <person name="Barnes A.C."/>
            <person name="Silayeva O."/>
        </authorList>
    </citation>
    <scope>NUCLEOTIDE SEQUENCE [LARGE SCALE GENOMIC DNA]</scope>
    <source>
        <strain evidence="13 15">QMA0445</strain>
    </source>
</reference>
<evidence type="ECO:0000256" key="4">
    <source>
        <dbReference type="ARBA" id="ARBA00050879"/>
    </source>
</evidence>
<dbReference type="FunFam" id="3.90.400.10:FF:000002">
    <property type="entry name" value="Sucrose isomerase"/>
    <property type="match status" value="1"/>
</dbReference>
<dbReference type="GO" id="GO:0043896">
    <property type="term" value="F:glucan 1,6-alpha-glucosidase activity"/>
    <property type="evidence" value="ECO:0007669"/>
    <property type="project" value="UniProtKB-EC"/>
</dbReference>
<dbReference type="PANTHER" id="PTHR10357">
    <property type="entry name" value="ALPHA-AMYLASE FAMILY MEMBER"/>
    <property type="match status" value="1"/>
</dbReference>
<dbReference type="InterPro" id="IPR032091">
    <property type="entry name" value="Malt_amylase-like_C"/>
</dbReference>
<evidence type="ECO:0000256" key="8">
    <source>
        <dbReference type="ARBA" id="ARBA00078103"/>
    </source>
</evidence>
<dbReference type="STRING" id="1346.BMF34_01585"/>
<dbReference type="FunFam" id="3.20.20.80:FF:000064">
    <property type="entry name" value="Oligo-1,6-glucosidase"/>
    <property type="match status" value="1"/>
</dbReference>
<dbReference type="AlphaFoldDB" id="A0A3L8GPD4"/>
<dbReference type="SUPFAM" id="SSF51445">
    <property type="entry name" value="(Trans)glycosidases"/>
    <property type="match status" value="1"/>
</dbReference>
<dbReference type="Proteomes" id="UP000025245">
    <property type="component" value="Chromosome"/>
</dbReference>
<dbReference type="KEGG" id="siz:SI82_01680"/>
<dbReference type="InterPro" id="IPR006047">
    <property type="entry name" value="GH13_cat_dom"/>
</dbReference>
<organism evidence="13 15">
    <name type="scientific">Streptococcus iniae</name>
    <name type="common">Streptococcus shiloi</name>
    <dbReference type="NCBI Taxonomy" id="1346"/>
    <lineage>
        <taxon>Bacteria</taxon>
        <taxon>Bacillati</taxon>
        <taxon>Bacillota</taxon>
        <taxon>Bacilli</taxon>
        <taxon>Lactobacillales</taxon>
        <taxon>Streptococcaceae</taxon>
        <taxon>Streptococcus</taxon>
    </lineage>
</organism>
<evidence type="ECO:0000313" key="15">
    <source>
        <dbReference type="Proteomes" id="UP000269148"/>
    </source>
</evidence>
<name>A0A3L8GPD4_STRIN</name>
<dbReference type="Pfam" id="PF16657">
    <property type="entry name" value="Malt_amylase_C"/>
    <property type="match status" value="1"/>
</dbReference>
<proteinExistence type="inferred from homology"/>
<dbReference type="InterPro" id="IPR045857">
    <property type="entry name" value="O16G_dom_2"/>
</dbReference>
<sequence>MQKHWWHKATIYQIYPRSFQDTTGNGIGDLKGITQRLDYLEKLGITAIWLSPVYQSPMDDNGYDISDYQAIADVFGDMADMDCLLDEANKRGIKIIMDLVVNHTSDEHAWFIEARENPQSPERDFYIWRDEPNNLTSIFSGSAWELDAQSGQYYLHLFSKRQPDLNWENEDLRQKIYDMMNFWIDKGIGGFRMDVIDLIGKIPDAEITGNGPKLHDYLKEMNRASFGNHDLLTVGETWGATPEIARLYSRPENQELSMVFQFEHVGLQHKPNRPKWDFAEELDVPALKSIFAKWQTELKLGEGWNSLFWNNHDLPRVLSIWGNDSDYRVKSGKAMAILLHLMRGTPYIYQGEEIGMTNYPFESLSQVNDIESLNYAKEALENGVSKANIIESIRQVGRDNARTPMQWDASPNAGFSSAQEPWLAVNPNFEEINVASALADKDSLFYTYQTLVTLRKEEDWLIDADFTLLETADKVFAYERCLGEDTYLIVVNLSDQDQEFKLSCDHYETIIANTDPQAVIANAKLAAWDAFCIKK</sequence>
<dbReference type="NCBIfam" id="NF008183">
    <property type="entry name" value="PRK10933.1"/>
    <property type="match status" value="1"/>
</dbReference>
<accession>A0A3L8GPD4</accession>
<dbReference type="Gene3D" id="3.90.400.10">
    <property type="entry name" value="Oligo-1,6-glucosidase, Domain 2"/>
    <property type="match status" value="1"/>
</dbReference>
<dbReference type="GO" id="GO:0004556">
    <property type="term" value="F:alpha-amylase activity"/>
    <property type="evidence" value="ECO:0007669"/>
    <property type="project" value="TreeGrafter"/>
</dbReference>
<dbReference type="GeneID" id="35766403"/>